<comment type="subcellular location">
    <subcellularLocation>
        <location evidence="1 8">Cytoplasm</location>
    </subcellularLocation>
</comment>
<evidence type="ECO:0000256" key="5">
    <source>
        <dbReference type="ARBA" id="ARBA00022741"/>
    </source>
</evidence>
<comment type="domain">
    <text evidence="8">The N-terminal region contains the highly conserved SGGXDS motif, predicted to be a P-loop motif involved in ATP binding.</text>
</comment>
<dbReference type="PANTHER" id="PTHR43033:SF1">
    <property type="entry name" value="TRNA(ILE)-LYSIDINE SYNTHASE-RELATED"/>
    <property type="match status" value="1"/>
</dbReference>
<protein>
    <recommendedName>
        <fullName evidence="8">tRNA(Ile)-lysidine synthase</fullName>
        <ecNumber evidence="8">6.3.4.19</ecNumber>
    </recommendedName>
    <alternativeName>
        <fullName evidence="8">tRNA(Ile)-2-lysyl-cytidine synthase</fullName>
    </alternativeName>
    <alternativeName>
        <fullName evidence="8">tRNA(Ile)-lysidine synthetase</fullName>
    </alternativeName>
</protein>
<keyword evidence="6 8" id="KW-0067">ATP-binding</keyword>
<comment type="caution">
    <text evidence="10">The sequence shown here is derived from an EMBL/GenBank/DDBJ whole genome shotgun (WGS) entry which is preliminary data.</text>
</comment>
<evidence type="ECO:0000256" key="8">
    <source>
        <dbReference type="HAMAP-Rule" id="MF_01161"/>
    </source>
</evidence>
<evidence type="ECO:0000256" key="7">
    <source>
        <dbReference type="ARBA" id="ARBA00048539"/>
    </source>
</evidence>
<evidence type="ECO:0000259" key="9">
    <source>
        <dbReference type="SMART" id="SM00977"/>
    </source>
</evidence>
<dbReference type="PANTHER" id="PTHR43033">
    <property type="entry name" value="TRNA(ILE)-LYSIDINE SYNTHASE-RELATED"/>
    <property type="match status" value="1"/>
</dbReference>
<dbReference type="NCBIfam" id="TIGR02432">
    <property type="entry name" value="lysidine_TilS_N"/>
    <property type="match status" value="1"/>
</dbReference>
<dbReference type="GO" id="GO:0005737">
    <property type="term" value="C:cytoplasm"/>
    <property type="evidence" value="ECO:0007669"/>
    <property type="project" value="UniProtKB-SubCell"/>
</dbReference>
<proteinExistence type="inferred from homology"/>
<dbReference type="InterPro" id="IPR012094">
    <property type="entry name" value="tRNA_Ile_lys_synt"/>
</dbReference>
<dbReference type="STRING" id="1602171.ST44_01650"/>
<dbReference type="CDD" id="cd01992">
    <property type="entry name" value="TilS_N"/>
    <property type="match status" value="1"/>
</dbReference>
<keyword evidence="4 8" id="KW-0819">tRNA processing</keyword>
<dbReference type="GO" id="GO:0006400">
    <property type="term" value="P:tRNA modification"/>
    <property type="evidence" value="ECO:0007669"/>
    <property type="project" value="UniProtKB-UniRule"/>
</dbReference>
<dbReference type="InterPro" id="IPR014729">
    <property type="entry name" value="Rossmann-like_a/b/a_fold"/>
</dbReference>
<dbReference type="Pfam" id="PF01171">
    <property type="entry name" value="ATP_bind_3"/>
    <property type="match status" value="1"/>
</dbReference>
<evidence type="ECO:0000313" key="10">
    <source>
        <dbReference type="EMBL" id="KIP64641.1"/>
    </source>
</evidence>
<dbReference type="GO" id="GO:0005524">
    <property type="term" value="F:ATP binding"/>
    <property type="evidence" value="ECO:0007669"/>
    <property type="project" value="UniProtKB-UniRule"/>
</dbReference>
<dbReference type="Gene3D" id="3.40.50.620">
    <property type="entry name" value="HUPs"/>
    <property type="match status" value="1"/>
</dbReference>
<dbReference type="InterPro" id="IPR012795">
    <property type="entry name" value="tRNA_Ile_lys_synt_N"/>
</dbReference>
<accession>A0A0D0J2B2</accession>
<dbReference type="SUPFAM" id="SSF52402">
    <property type="entry name" value="Adenine nucleotide alpha hydrolases-like"/>
    <property type="match status" value="1"/>
</dbReference>
<reference evidence="10 11" key="1">
    <citation type="submission" date="2015-01" db="EMBL/GenBank/DDBJ databases">
        <title>Comparative genomics of non-oral Prevotella species.</title>
        <authorList>
            <person name="Accetto T."/>
            <person name="Nograsek B."/>
            <person name="Avgustin G."/>
        </authorList>
    </citation>
    <scope>NUCLEOTIDE SEQUENCE [LARGE SCALE GENOMIC DNA]</scope>
    <source>
        <strain evidence="10 11">P5-119</strain>
    </source>
</reference>
<sequence length="451" mass="51660">MKSFLNSVSRFIKEEKLMEADGLYLVALSGGADSVALLLCLKDLGYRVEAVHCNFRLRGEESDRDEDFCKRLCEKENVLLHITHYDTRSYASLHGISIEMAARNLRYSYFKQLREDMGAAGICVGHHMEDSVETMLLNIIRGTGIKGVTGIAAKNGHVTRPMLCVSRNEIEDYLKERGQTYITDSSNLVNDVKRNKLRLDVMPLIRGINPSADKKMFETTRRVTEANRVFEHAIEKAAEDSTAVKDNYLFINIERLKRQVSPEYTLYHILSRHSFSSATIDDIFSNLDNLKNGSIFSSDTHRLVADRGFLVIERNEDKDSRNEKPFMLPESGTYIINETTKVRIKEETTEEGFTPSRSQFTISADASKVKFPLRIRRWTQGDWFIPFGMTGKKLVSDYLTDRKMAFFDKEKQLVMTDAGNNILWLIGQRLDNRLRISGNTKKILTIEFICN</sequence>
<name>A0A0D0J2B2_9BACT</name>
<evidence type="ECO:0000256" key="4">
    <source>
        <dbReference type="ARBA" id="ARBA00022694"/>
    </source>
</evidence>
<dbReference type="EC" id="6.3.4.19" evidence="8"/>
<dbReference type="SMART" id="SM00977">
    <property type="entry name" value="TilS_C"/>
    <property type="match status" value="1"/>
</dbReference>
<keyword evidence="3 8" id="KW-0436">Ligase</keyword>
<evidence type="ECO:0000256" key="6">
    <source>
        <dbReference type="ARBA" id="ARBA00022840"/>
    </source>
</evidence>
<evidence type="ECO:0000256" key="3">
    <source>
        <dbReference type="ARBA" id="ARBA00022598"/>
    </source>
</evidence>
<dbReference type="Proteomes" id="UP000032046">
    <property type="component" value="Unassembled WGS sequence"/>
</dbReference>
<keyword evidence="2 8" id="KW-0963">Cytoplasm</keyword>
<dbReference type="SUPFAM" id="SSF56037">
    <property type="entry name" value="PheT/TilS domain"/>
    <property type="match status" value="1"/>
</dbReference>
<dbReference type="GO" id="GO:0032267">
    <property type="term" value="F:tRNA(Ile)-lysidine synthase activity"/>
    <property type="evidence" value="ECO:0007669"/>
    <property type="project" value="UniProtKB-EC"/>
</dbReference>
<comment type="function">
    <text evidence="8">Ligates lysine onto the cytidine present at position 34 of the AUA codon-specific tRNA(Ile) that contains the anticodon CAU, in an ATP-dependent manner. Cytidine is converted to lysidine, thus changing the amino acid specificity of the tRNA from methionine to isoleucine.</text>
</comment>
<comment type="catalytic activity">
    <reaction evidence="7 8">
        <text>cytidine(34) in tRNA(Ile2) + L-lysine + ATP = lysidine(34) in tRNA(Ile2) + AMP + diphosphate + H(+)</text>
        <dbReference type="Rhea" id="RHEA:43744"/>
        <dbReference type="Rhea" id="RHEA-COMP:10625"/>
        <dbReference type="Rhea" id="RHEA-COMP:10670"/>
        <dbReference type="ChEBI" id="CHEBI:15378"/>
        <dbReference type="ChEBI" id="CHEBI:30616"/>
        <dbReference type="ChEBI" id="CHEBI:32551"/>
        <dbReference type="ChEBI" id="CHEBI:33019"/>
        <dbReference type="ChEBI" id="CHEBI:82748"/>
        <dbReference type="ChEBI" id="CHEBI:83665"/>
        <dbReference type="ChEBI" id="CHEBI:456215"/>
        <dbReference type="EC" id="6.3.4.19"/>
    </reaction>
</comment>
<feature type="binding site" evidence="8">
    <location>
        <begin position="29"/>
        <end position="34"/>
    </location>
    <ligand>
        <name>ATP</name>
        <dbReference type="ChEBI" id="CHEBI:30616"/>
    </ligand>
</feature>
<keyword evidence="11" id="KW-1185">Reference proteome</keyword>
<evidence type="ECO:0000256" key="1">
    <source>
        <dbReference type="ARBA" id="ARBA00004496"/>
    </source>
</evidence>
<evidence type="ECO:0000256" key="2">
    <source>
        <dbReference type="ARBA" id="ARBA00022490"/>
    </source>
</evidence>
<dbReference type="InterPro" id="IPR011063">
    <property type="entry name" value="TilS/TtcA_N"/>
</dbReference>
<dbReference type="AlphaFoldDB" id="A0A0D0J2B2"/>
<organism evidence="10 11">
    <name type="scientific">Prevotella pectinovora</name>
    <dbReference type="NCBI Taxonomy" id="1602169"/>
    <lineage>
        <taxon>Bacteria</taxon>
        <taxon>Pseudomonadati</taxon>
        <taxon>Bacteroidota</taxon>
        <taxon>Bacteroidia</taxon>
        <taxon>Bacteroidales</taxon>
        <taxon>Prevotellaceae</taxon>
        <taxon>Prevotella</taxon>
    </lineage>
</organism>
<dbReference type="RefSeq" id="WP_042517528.1">
    <property type="nucleotide sequence ID" value="NZ_JXQK01000018.1"/>
</dbReference>
<feature type="domain" description="Lysidine-tRNA(Ile) synthetase C-terminal" evidence="9">
    <location>
        <begin position="373"/>
        <end position="446"/>
    </location>
</feature>
<gene>
    <name evidence="8" type="primary">tilS</name>
    <name evidence="10" type="ORF">ST44_01650</name>
</gene>
<evidence type="ECO:0000313" key="11">
    <source>
        <dbReference type="Proteomes" id="UP000032046"/>
    </source>
</evidence>
<dbReference type="HAMAP" id="MF_01161">
    <property type="entry name" value="tRNA_Ile_lys_synt"/>
    <property type="match status" value="1"/>
</dbReference>
<dbReference type="EMBL" id="JXQK01000018">
    <property type="protein sequence ID" value="KIP64641.1"/>
    <property type="molecule type" value="Genomic_DNA"/>
</dbReference>
<keyword evidence="5 8" id="KW-0547">Nucleotide-binding</keyword>
<comment type="similarity">
    <text evidence="8">Belongs to the tRNA(Ile)-lysidine synthase family.</text>
</comment>
<dbReference type="InterPro" id="IPR012796">
    <property type="entry name" value="Lysidine-tRNA-synth_C"/>
</dbReference>